<keyword evidence="4" id="KW-1185">Reference proteome</keyword>
<reference evidence="3 4" key="1">
    <citation type="submission" date="2019-10" db="EMBL/GenBank/DDBJ databases">
        <authorList>
            <person name="Palmer J.M."/>
        </authorList>
    </citation>
    <scope>NUCLEOTIDE SEQUENCE [LARGE SCALE GENOMIC DNA]</scope>
    <source>
        <strain evidence="3 4">TWF506</strain>
    </source>
</reference>
<gene>
    <name evidence="3" type="ORF">TWF506_006989</name>
</gene>
<sequence length="171" mass="19055">MTTFPNPEMASNESKSEPVASETTPSTSMPMEAQNNPVNPVSSKRRPKAPRRSERPPGVYTNYGANFALESILLLPVVLLEIGFYLRYFYMVEDIKVEITRNDRSRDLLLDGVFATLGYLSIVYVVAPRVGADVDELKSLSLISGLILLSHFLVYNFATFDPSSPPKYLDS</sequence>
<accession>A0AAN8S200</accession>
<evidence type="ECO:0000256" key="2">
    <source>
        <dbReference type="SAM" id="Phobius"/>
    </source>
</evidence>
<protein>
    <submittedName>
        <fullName evidence="3">Uncharacterized protein</fullName>
    </submittedName>
</protein>
<keyword evidence="2" id="KW-1133">Transmembrane helix</keyword>
<dbReference type="AlphaFoldDB" id="A0AAN8S200"/>
<feature type="compositionally biased region" description="Polar residues" evidence="1">
    <location>
        <begin position="1"/>
        <end position="13"/>
    </location>
</feature>
<name>A0AAN8S200_9PEZI</name>
<feature type="transmembrane region" description="Helical" evidence="2">
    <location>
        <begin position="67"/>
        <end position="88"/>
    </location>
</feature>
<dbReference type="Proteomes" id="UP001307849">
    <property type="component" value="Unassembled WGS sequence"/>
</dbReference>
<evidence type="ECO:0000313" key="4">
    <source>
        <dbReference type="Proteomes" id="UP001307849"/>
    </source>
</evidence>
<feature type="transmembrane region" description="Helical" evidence="2">
    <location>
        <begin position="139"/>
        <end position="158"/>
    </location>
</feature>
<organism evidence="3 4">
    <name type="scientific">Arthrobotrys conoides</name>
    <dbReference type="NCBI Taxonomy" id="74498"/>
    <lineage>
        <taxon>Eukaryota</taxon>
        <taxon>Fungi</taxon>
        <taxon>Dikarya</taxon>
        <taxon>Ascomycota</taxon>
        <taxon>Pezizomycotina</taxon>
        <taxon>Orbiliomycetes</taxon>
        <taxon>Orbiliales</taxon>
        <taxon>Orbiliaceae</taxon>
        <taxon>Arthrobotrys</taxon>
    </lineage>
</organism>
<dbReference type="EMBL" id="JAVHJM010000003">
    <property type="protein sequence ID" value="KAK6517111.1"/>
    <property type="molecule type" value="Genomic_DNA"/>
</dbReference>
<feature type="transmembrane region" description="Helical" evidence="2">
    <location>
        <begin position="108"/>
        <end position="127"/>
    </location>
</feature>
<keyword evidence="2" id="KW-0472">Membrane</keyword>
<comment type="caution">
    <text evidence="3">The sequence shown here is derived from an EMBL/GenBank/DDBJ whole genome shotgun (WGS) entry which is preliminary data.</text>
</comment>
<evidence type="ECO:0000256" key="1">
    <source>
        <dbReference type="SAM" id="MobiDB-lite"/>
    </source>
</evidence>
<keyword evidence="2" id="KW-0812">Transmembrane</keyword>
<feature type="compositionally biased region" description="Polar residues" evidence="1">
    <location>
        <begin position="21"/>
        <end position="39"/>
    </location>
</feature>
<evidence type="ECO:0000313" key="3">
    <source>
        <dbReference type="EMBL" id="KAK6517111.1"/>
    </source>
</evidence>
<feature type="region of interest" description="Disordered" evidence="1">
    <location>
        <begin position="1"/>
        <end position="57"/>
    </location>
</feature>
<proteinExistence type="predicted"/>